<dbReference type="OrthoDB" id="9791837at2"/>
<dbReference type="RefSeq" id="WP_035086768.1">
    <property type="nucleotide sequence ID" value="NZ_JQGC01000028.1"/>
</dbReference>
<dbReference type="InterPro" id="IPR029063">
    <property type="entry name" value="SAM-dependent_MTases_sf"/>
</dbReference>
<evidence type="ECO:0000313" key="5">
    <source>
        <dbReference type="Proteomes" id="UP000028981"/>
    </source>
</evidence>
<dbReference type="AlphaFoldDB" id="A0A087LXB3"/>
<dbReference type="CDD" id="cd02440">
    <property type="entry name" value="AdoMet_MTases"/>
    <property type="match status" value="1"/>
</dbReference>
<accession>A0A087LXB3</accession>
<feature type="domain" description="Methyltransferase" evidence="3">
    <location>
        <begin position="46"/>
        <end position="137"/>
    </location>
</feature>
<evidence type="ECO:0000259" key="3">
    <source>
        <dbReference type="Pfam" id="PF13649"/>
    </source>
</evidence>
<dbReference type="Pfam" id="PF13649">
    <property type="entry name" value="Methyltransf_25"/>
    <property type="match status" value="1"/>
</dbReference>
<dbReference type="SUPFAM" id="SSF53335">
    <property type="entry name" value="S-adenosyl-L-methionine-dependent methyltransferases"/>
    <property type="match status" value="1"/>
</dbReference>
<evidence type="ECO:0000256" key="2">
    <source>
        <dbReference type="ARBA" id="ARBA00022679"/>
    </source>
</evidence>
<dbReference type="GO" id="GO:0008168">
    <property type="term" value="F:methyltransferase activity"/>
    <property type="evidence" value="ECO:0007669"/>
    <property type="project" value="UniProtKB-KW"/>
</dbReference>
<evidence type="ECO:0000313" key="4">
    <source>
        <dbReference type="EMBL" id="KFL29266.1"/>
    </source>
</evidence>
<dbReference type="GO" id="GO:0032259">
    <property type="term" value="P:methylation"/>
    <property type="evidence" value="ECO:0007669"/>
    <property type="project" value="UniProtKB-KW"/>
</dbReference>
<dbReference type="Proteomes" id="UP000028981">
    <property type="component" value="Unassembled WGS sequence"/>
</dbReference>
<dbReference type="EMBL" id="JQGC01000028">
    <property type="protein sequence ID" value="KFL29266.1"/>
    <property type="molecule type" value="Genomic_DNA"/>
</dbReference>
<keyword evidence="2 4" id="KW-0808">Transferase</keyword>
<dbReference type="PANTHER" id="PTHR43861">
    <property type="entry name" value="TRANS-ACONITATE 2-METHYLTRANSFERASE-RELATED"/>
    <property type="match status" value="1"/>
</dbReference>
<sequence>MAQNIYDDAAFFEGYSQFPRSAQGLGAAAEWPALRAMLPDMTGLRVLDLGCGFGYFARWAVEQGAAHVTGLDLSEKMLAEAAKTCAGLPVTLARADLDTDDFGTAEFDLVFSSLAVHYIADFDAFLARVRKAVKNDGRFVFSMEHPVFAARANPEFTQDAEGRQVAAVAEYLREGERRTNWIAEGVIKHHRLISTTIMALKRAGFALDAIDEWAATDADIAAHPEWEKERYEPMFLLFATHVAASTHRT</sequence>
<keyword evidence="1 4" id="KW-0489">Methyltransferase</keyword>
<reference evidence="4 5" key="1">
    <citation type="submission" date="2014-08" db="EMBL/GenBank/DDBJ databases">
        <authorList>
            <person name="Hassan Y.I."/>
            <person name="Lepp D."/>
            <person name="Zhou T."/>
        </authorList>
    </citation>
    <scope>NUCLEOTIDE SEQUENCE [LARGE SCALE GENOMIC DNA]</scope>
    <source>
        <strain evidence="4 5">IFO13584</strain>
    </source>
</reference>
<name>A0A087LXB3_9HYPH</name>
<proteinExistence type="predicted"/>
<evidence type="ECO:0000256" key="1">
    <source>
        <dbReference type="ARBA" id="ARBA00022603"/>
    </source>
</evidence>
<dbReference type="STRING" id="46914.JP75_22090"/>
<gene>
    <name evidence="4" type="ORF">JP75_22090</name>
</gene>
<dbReference type="PANTHER" id="PTHR43861:SF1">
    <property type="entry name" value="TRANS-ACONITATE 2-METHYLTRANSFERASE"/>
    <property type="match status" value="1"/>
</dbReference>
<dbReference type="Gene3D" id="3.40.50.150">
    <property type="entry name" value="Vaccinia Virus protein VP39"/>
    <property type="match status" value="1"/>
</dbReference>
<organism evidence="4 5">
    <name type="scientific">Devosia riboflavina</name>
    <dbReference type="NCBI Taxonomy" id="46914"/>
    <lineage>
        <taxon>Bacteria</taxon>
        <taxon>Pseudomonadati</taxon>
        <taxon>Pseudomonadota</taxon>
        <taxon>Alphaproteobacteria</taxon>
        <taxon>Hyphomicrobiales</taxon>
        <taxon>Devosiaceae</taxon>
        <taxon>Devosia</taxon>
    </lineage>
</organism>
<dbReference type="InterPro" id="IPR041698">
    <property type="entry name" value="Methyltransf_25"/>
</dbReference>
<comment type="caution">
    <text evidence="4">The sequence shown here is derived from an EMBL/GenBank/DDBJ whole genome shotgun (WGS) entry which is preliminary data.</text>
</comment>
<protein>
    <submittedName>
        <fullName evidence="4">SAM-dependent methyltransferase</fullName>
    </submittedName>
</protein>
<keyword evidence="5" id="KW-1185">Reference proteome</keyword>